<reference evidence="3" key="1">
    <citation type="submission" date="2017-07" db="EMBL/GenBank/DDBJ databases">
        <title>Draft genome sequence of Effusibacillus lacus strain skLN1.</title>
        <authorList>
            <person name="Watanabe M."/>
            <person name="Kojima H."/>
            <person name="Fukui M."/>
        </authorList>
    </citation>
    <scope>NUCLEOTIDE SEQUENCE [LARGE SCALE GENOMIC DNA]</scope>
    <source>
        <strain evidence="3">skLN1</strain>
    </source>
</reference>
<dbReference type="InterPro" id="IPR012296">
    <property type="entry name" value="Nuclease_put_TT1808"/>
</dbReference>
<dbReference type="EMBL" id="BDUF01000003">
    <property type="protein sequence ID" value="GAX88461.1"/>
    <property type="molecule type" value="Genomic_DNA"/>
</dbReference>
<organism evidence="2 3">
    <name type="scientific">Effusibacillus lacus</name>
    <dbReference type="NCBI Taxonomy" id="1348429"/>
    <lineage>
        <taxon>Bacteria</taxon>
        <taxon>Bacillati</taxon>
        <taxon>Bacillota</taxon>
        <taxon>Bacilli</taxon>
        <taxon>Bacillales</taxon>
        <taxon>Alicyclobacillaceae</taxon>
        <taxon>Effusibacillus</taxon>
    </lineage>
</organism>
<dbReference type="InterPro" id="IPR008538">
    <property type="entry name" value="Uma2"/>
</dbReference>
<evidence type="ECO:0000313" key="2">
    <source>
        <dbReference type="EMBL" id="GAX88461.1"/>
    </source>
</evidence>
<name>A0A292YI05_9BACL</name>
<dbReference type="OrthoDB" id="9808428at2"/>
<dbReference type="Proteomes" id="UP000217785">
    <property type="component" value="Unassembled WGS sequence"/>
</dbReference>
<accession>A0A292YI05</accession>
<proteinExistence type="predicted"/>
<dbReference type="InterPro" id="IPR011335">
    <property type="entry name" value="Restrct_endonuc-II-like"/>
</dbReference>
<dbReference type="CDD" id="cd06260">
    <property type="entry name" value="DUF820-like"/>
    <property type="match status" value="1"/>
</dbReference>
<dbReference type="Pfam" id="PF05685">
    <property type="entry name" value="Uma2"/>
    <property type="match status" value="1"/>
</dbReference>
<protein>
    <submittedName>
        <fullName evidence="2">Transcriptional regulator</fullName>
    </submittedName>
</protein>
<feature type="domain" description="Putative restriction endonuclease" evidence="1">
    <location>
        <begin position="18"/>
        <end position="179"/>
    </location>
</feature>
<dbReference type="SUPFAM" id="SSF52980">
    <property type="entry name" value="Restriction endonuclease-like"/>
    <property type="match status" value="1"/>
</dbReference>
<dbReference type="AlphaFoldDB" id="A0A292YI05"/>
<sequence length="196" mass="22577">MKKEKPEETVKEERLTYEDYAALPDVEGVRYELVDGVLELLTPSPTSKHQMISARMQFLLTQTCDEDYLILDAPMDVILSPYEVRQPDLIMVHRSRISIVSKRGIEGPPDLVVEILSPYSVKRDKVGKLKTYEKYGIPEFWIVEASGTYLEQYVLKDTKYELVEVFTGEEPVRSERLPCVSFTMNDILSRIPDLPD</sequence>
<evidence type="ECO:0000313" key="3">
    <source>
        <dbReference type="Proteomes" id="UP000217785"/>
    </source>
</evidence>
<dbReference type="PANTHER" id="PTHR34107">
    <property type="entry name" value="SLL0198 PROTEIN-RELATED"/>
    <property type="match status" value="1"/>
</dbReference>
<keyword evidence="3" id="KW-1185">Reference proteome</keyword>
<dbReference type="PANTHER" id="PTHR34107:SF4">
    <property type="entry name" value="SLL1222 PROTEIN"/>
    <property type="match status" value="1"/>
</dbReference>
<dbReference type="Gene3D" id="3.90.1570.10">
    <property type="entry name" value="tt1808, chain A"/>
    <property type="match status" value="1"/>
</dbReference>
<evidence type="ECO:0000259" key="1">
    <source>
        <dbReference type="Pfam" id="PF05685"/>
    </source>
</evidence>
<gene>
    <name evidence="2" type="ORF">EFBL_0070</name>
</gene>
<comment type="caution">
    <text evidence="2">The sequence shown here is derived from an EMBL/GenBank/DDBJ whole genome shotgun (WGS) entry which is preliminary data.</text>
</comment>
<dbReference type="RefSeq" id="WP_096180140.1">
    <property type="nucleotide sequence ID" value="NZ_BDUF01000003.1"/>
</dbReference>